<dbReference type="EMBL" id="JRES01001007">
    <property type="protein sequence ID" value="KNC26168.1"/>
    <property type="molecule type" value="Genomic_DNA"/>
</dbReference>
<name>A0A0L0C1E2_LUCCU</name>
<organism evidence="1 2">
    <name type="scientific">Lucilia cuprina</name>
    <name type="common">Green bottle fly</name>
    <name type="synonym">Australian sheep blowfly</name>
    <dbReference type="NCBI Taxonomy" id="7375"/>
    <lineage>
        <taxon>Eukaryota</taxon>
        <taxon>Metazoa</taxon>
        <taxon>Ecdysozoa</taxon>
        <taxon>Arthropoda</taxon>
        <taxon>Hexapoda</taxon>
        <taxon>Insecta</taxon>
        <taxon>Pterygota</taxon>
        <taxon>Neoptera</taxon>
        <taxon>Endopterygota</taxon>
        <taxon>Diptera</taxon>
        <taxon>Brachycera</taxon>
        <taxon>Muscomorpha</taxon>
        <taxon>Oestroidea</taxon>
        <taxon>Calliphoridae</taxon>
        <taxon>Luciliinae</taxon>
        <taxon>Lucilia</taxon>
    </lineage>
</organism>
<dbReference type="AlphaFoldDB" id="A0A0L0C1E2"/>
<keyword evidence="2" id="KW-1185">Reference proteome</keyword>
<accession>A0A0L0C1E2</accession>
<sequence length="224" mass="25460">MKRILGSHLMVDIHQNFKPILANKKSHNRYARLWFQKSDRIQVEILRNLENGLSKGLLEVSKETELPNIGRREEKDDIESYCKKDNSEEVLIVVEDSYLRLLRIDREINNIRRKRVSDSKKLLISANLVKPTAMVDKDVQSILFPDNSEVFSSSAVQLPVDDMAEASLEKGFGDALINTNRSISDLCRSASNEVGGGLLEGKGELNVKLQLAKYYDVLVILKYI</sequence>
<reference evidence="1 2" key="1">
    <citation type="journal article" date="2015" name="Nat. Commun.">
        <title>Lucilia cuprina genome unlocks parasitic fly biology to underpin future interventions.</title>
        <authorList>
            <person name="Anstead C.A."/>
            <person name="Korhonen P.K."/>
            <person name="Young N.D."/>
            <person name="Hall R.S."/>
            <person name="Jex A.R."/>
            <person name="Murali S.C."/>
            <person name="Hughes D.S."/>
            <person name="Lee S.F."/>
            <person name="Perry T."/>
            <person name="Stroehlein A.J."/>
            <person name="Ansell B.R."/>
            <person name="Breugelmans B."/>
            <person name="Hofmann A."/>
            <person name="Qu J."/>
            <person name="Dugan S."/>
            <person name="Lee S.L."/>
            <person name="Chao H."/>
            <person name="Dinh H."/>
            <person name="Han Y."/>
            <person name="Doddapaneni H.V."/>
            <person name="Worley K.C."/>
            <person name="Muzny D.M."/>
            <person name="Ioannidis P."/>
            <person name="Waterhouse R.M."/>
            <person name="Zdobnov E.M."/>
            <person name="James P.J."/>
            <person name="Bagnall N.H."/>
            <person name="Kotze A.C."/>
            <person name="Gibbs R.A."/>
            <person name="Richards S."/>
            <person name="Batterham P."/>
            <person name="Gasser R.B."/>
        </authorList>
    </citation>
    <scope>NUCLEOTIDE SEQUENCE [LARGE SCALE GENOMIC DNA]</scope>
    <source>
        <strain evidence="1 2">LS</strain>
        <tissue evidence="1">Full body</tissue>
    </source>
</reference>
<dbReference type="Proteomes" id="UP000037069">
    <property type="component" value="Unassembled WGS sequence"/>
</dbReference>
<protein>
    <submittedName>
        <fullName evidence="1">Uncharacterized protein</fullName>
    </submittedName>
</protein>
<gene>
    <name evidence="1" type="ORF">FF38_06695</name>
</gene>
<comment type="caution">
    <text evidence="1">The sequence shown here is derived from an EMBL/GenBank/DDBJ whole genome shotgun (WGS) entry which is preliminary data.</text>
</comment>
<proteinExistence type="predicted"/>
<evidence type="ECO:0000313" key="2">
    <source>
        <dbReference type="Proteomes" id="UP000037069"/>
    </source>
</evidence>
<evidence type="ECO:0000313" key="1">
    <source>
        <dbReference type="EMBL" id="KNC26168.1"/>
    </source>
</evidence>